<reference evidence="5" key="1">
    <citation type="submission" date="2023-04" db="EMBL/GenBank/DDBJ databases">
        <title>Complete genome sequence of Temperatibacter marinus.</title>
        <authorList>
            <person name="Rong J.-C."/>
            <person name="Yi M.-L."/>
            <person name="Zhao Q."/>
        </authorList>
    </citation>
    <scope>NUCLEOTIDE SEQUENCE</scope>
    <source>
        <strain evidence="5">NBRC 110045</strain>
    </source>
</reference>
<dbReference type="EMBL" id="CP123872">
    <property type="protein sequence ID" value="WND01796.1"/>
    <property type="molecule type" value="Genomic_DNA"/>
</dbReference>
<accession>A0AA52EGS8</accession>
<dbReference type="RefSeq" id="WP_310797626.1">
    <property type="nucleotide sequence ID" value="NZ_CP123872.1"/>
</dbReference>
<dbReference type="Proteomes" id="UP001268683">
    <property type="component" value="Chromosome"/>
</dbReference>
<evidence type="ECO:0000256" key="2">
    <source>
        <dbReference type="ARBA" id="ARBA00023125"/>
    </source>
</evidence>
<evidence type="ECO:0000313" key="5">
    <source>
        <dbReference type="EMBL" id="WND01796.1"/>
    </source>
</evidence>
<evidence type="ECO:0000256" key="1">
    <source>
        <dbReference type="ARBA" id="ARBA00023015"/>
    </source>
</evidence>
<gene>
    <name evidence="5" type="ORF">QGN29_09550</name>
</gene>
<evidence type="ECO:0000259" key="4">
    <source>
        <dbReference type="PROSITE" id="PS51118"/>
    </source>
</evidence>
<keyword evidence="2" id="KW-0238">DNA-binding</keyword>
<dbReference type="Pfam" id="PF01638">
    <property type="entry name" value="HxlR"/>
    <property type="match status" value="1"/>
</dbReference>
<evidence type="ECO:0000313" key="6">
    <source>
        <dbReference type="Proteomes" id="UP001268683"/>
    </source>
</evidence>
<sequence>MVKTIKYGQFCPIAKATELLGDRWSLLIIRELLMGANRFSQIKNGLSSISPTLLTTRLKAFEENGLLYKRMVSGRRGYEYLPTEPMKDLLPVILSLGDWGMKWAKDNLTDEDYDVEFLMTCLQRSIIKEKLPGDHTIIQFKFLDIIDHPNWWLIVSPEDVDICVKDPGHDVDVFFTSSVKTLTDVWIGHDTYRRVINAQDLVVVGPKALTRNINSWLSSSPFARE</sequence>
<name>A0AA52EGS8_9PROT</name>
<dbReference type="AlphaFoldDB" id="A0AA52EGS8"/>
<dbReference type="PANTHER" id="PTHR33204">
    <property type="entry name" value="TRANSCRIPTIONAL REGULATOR, MARR FAMILY"/>
    <property type="match status" value="1"/>
</dbReference>
<protein>
    <submittedName>
        <fullName evidence="5">Helix-turn-helix domain-containing protein</fullName>
    </submittedName>
</protein>
<keyword evidence="1" id="KW-0805">Transcription regulation</keyword>
<dbReference type="KEGG" id="tmk:QGN29_09550"/>
<proteinExistence type="predicted"/>
<dbReference type="InterPro" id="IPR036390">
    <property type="entry name" value="WH_DNA-bd_sf"/>
</dbReference>
<dbReference type="GO" id="GO:0003677">
    <property type="term" value="F:DNA binding"/>
    <property type="evidence" value="ECO:0007669"/>
    <property type="project" value="UniProtKB-KW"/>
</dbReference>
<dbReference type="InterPro" id="IPR036388">
    <property type="entry name" value="WH-like_DNA-bd_sf"/>
</dbReference>
<dbReference type="SUPFAM" id="SSF46785">
    <property type="entry name" value="Winged helix' DNA-binding domain"/>
    <property type="match status" value="1"/>
</dbReference>
<keyword evidence="6" id="KW-1185">Reference proteome</keyword>
<feature type="domain" description="HTH hxlR-type" evidence="4">
    <location>
        <begin position="11"/>
        <end position="108"/>
    </location>
</feature>
<organism evidence="5 6">
    <name type="scientific">Temperatibacter marinus</name>
    <dbReference type="NCBI Taxonomy" id="1456591"/>
    <lineage>
        <taxon>Bacteria</taxon>
        <taxon>Pseudomonadati</taxon>
        <taxon>Pseudomonadota</taxon>
        <taxon>Alphaproteobacteria</taxon>
        <taxon>Kordiimonadales</taxon>
        <taxon>Temperatibacteraceae</taxon>
        <taxon>Temperatibacter</taxon>
    </lineage>
</organism>
<dbReference type="Gene3D" id="1.10.10.10">
    <property type="entry name" value="Winged helix-like DNA-binding domain superfamily/Winged helix DNA-binding domain"/>
    <property type="match status" value="1"/>
</dbReference>
<dbReference type="PROSITE" id="PS51118">
    <property type="entry name" value="HTH_HXLR"/>
    <property type="match status" value="1"/>
</dbReference>
<evidence type="ECO:0000256" key="3">
    <source>
        <dbReference type="ARBA" id="ARBA00023163"/>
    </source>
</evidence>
<keyword evidence="3" id="KW-0804">Transcription</keyword>
<dbReference type="PANTHER" id="PTHR33204:SF18">
    <property type="entry name" value="TRANSCRIPTIONAL REGULATORY PROTEIN"/>
    <property type="match status" value="1"/>
</dbReference>
<dbReference type="InterPro" id="IPR002577">
    <property type="entry name" value="HTH_HxlR"/>
</dbReference>